<dbReference type="Proteomes" id="UP001589707">
    <property type="component" value="Unassembled WGS sequence"/>
</dbReference>
<feature type="transmembrane region" description="Helical" evidence="1">
    <location>
        <begin position="37"/>
        <end position="55"/>
    </location>
</feature>
<gene>
    <name evidence="2" type="ORF">ACFFN1_05710</name>
</gene>
<comment type="caution">
    <text evidence="2">The sequence shown here is derived from an EMBL/GenBank/DDBJ whole genome shotgun (WGS) entry which is preliminary data.</text>
</comment>
<evidence type="ECO:0000313" key="2">
    <source>
        <dbReference type="EMBL" id="MFB9775910.1"/>
    </source>
</evidence>
<evidence type="ECO:0000256" key="1">
    <source>
        <dbReference type="SAM" id="Phobius"/>
    </source>
</evidence>
<keyword evidence="3" id="KW-1185">Reference proteome</keyword>
<evidence type="ECO:0000313" key="3">
    <source>
        <dbReference type="Proteomes" id="UP001589707"/>
    </source>
</evidence>
<dbReference type="PROSITE" id="PS51318">
    <property type="entry name" value="TAT"/>
    <property type="match status" value="1"/>
</dbReference>
<keyword evidence="1" id="KW-0472">Membrane</keyword>
<name>A0ABV5X0F5_9MICO</name>
<organism evidence="2 3">
    <name type="scientific">Brevibacterium otitidis</name>
    <dbReference type="NCBI Taxonomy" id="53364"/>
    <lineage>
        <taxon>Bacteria</taxon>
        <taxon>Bacillati</taxon>
        <taxon>Actinomycetota</taxon>
        <taxon>Actinomycetes</taxon>
        <taxon>Micrococcales</taxon>
        <taxon>Brevibacteriaceae</taxon>
        <taxon>Brevibacterium</taxon>
    </lineage>
</organism>
<dbReference type="InterPro" id="IPR006311">
    <property type="entry name" value="TAT_signal"/>
</dbReference>
<sequence length="227" mass="23360">MTFEARRRRLLRGSAAATAATLIALAFHVIGGGSLPNPLGVIVPLALSHPICIILAGRNLSLWRLSVSVAASQAIFHLLFLVFTGPAAPGPATALERHMLHHGGHGGPAGHGVLAGHGGHGGPVGADVLAVAGGGHAGHDHSSLPMLAAHLAAGAITVAMIYWAETLLTRIGACARLLIRALLPVIPRVPVLAAHPQLRIALCWVEPLRPCLLRSPVLSRGPPVLAF</sequence>
<proteinExistence type="predicted"/>
<accession>A0ABV5X0F5</accession>
<dbReference type="RefSeq" id="WP_376839449.1">
    <property type="nucleotide sequence ID" value="NZ_JBHMAU010000039.1"/>
</dbReference>
<dbReference type="EMBL" id="JBHMAU010000039">
    <property type="protein sequence ID" value="MFB9775910.1"/>
    <property type="molecule type" value="Genomic_DNA"/>
</dbReference>
<feature type="transmembrane region" description="Helical" evidence="1">
    <location>
        <begin position="12"/>
        <end position="31"/>
    </location>
</feature>
<feature type="transmembrane region" description="Helical" evidence="1">
    <location>
        <begin position="144"/>
        <end position="163"/>
    </location>
</feature>
<reference evidence="2 3" key="1">
    <citation type="submission" date="2024-09" db="EMBL/GenBank/DDBJ databases">
        <authorList>
            <person name="Sun Q."/>
            <person name="Mori K."/>
        </authorList>
    </citation>
    <scope>NUCLEOTIDE SEQUENCE [LARGE SCALE GENOMIC DNA]</scope>
    <source>
        <strain evidence="2 3">JCM 11683</strain>
    </source>
</reference>
<evidence type="ECO:0008006" key="4">
    <source>
        <dbReference type="Google" id="ProtNLM"/>
    </source>
</evidence>
<keyword evidence="1" id="KW-0812">Transmembrane</keyword>
<protein>
    <recommendedName>
        <fullName evidence="4">Integral membrane protein</fullName>
    </recommendedName>
</protein>
<keyword evidence="1" id="KW-1133">Transmembrane helix</keyword>